<dbReference type="KEGG" id="asem:NNL22_08725"/>
<feature type="domain" description="SGNH hydrolase-type esterase" evidence="1">
    <location>
        <begin position="47"/>
        <end position="205"/>
    </location>
</feature>
<evidence type="ECO:0000259" key="1">
    <source>
        <dbReference type="Pfam" id="PF13472"/>
    </source>
</evidence>
<accession>A0A9E8HL67</accession>
<name>A0A9E8HL67_9ALTE</name>
<proteinExistence type="predicted"/>
<reference evidence="2" key="1">
    <citation type="submission" date="2022-07" db="EMBL/GenBank/DDBJ databases">
        <title>Alkalimarinus sp. nov., isolated from gut of a Alitta virens.</title>
        <authorList>
            <person name="Yang A.I."/>
            <person name="Shin N.-R."/>
        </authorList>
    </citation>
    <scope>NUCLEOTIDE SEQUENCE</scope>
    <source>
        <strain evidence="2">FA028</strain>
    </source>
</reference>
<evidence type="ECO:0000313" key="3">
    <source>
        <dbReference type="Proteomes" id="UP001164472"/>
    </source>
</evidence>
<dbReference type="Pfam" id="PF13472">
    <property type="entry name" value="Lipase_GDSL_2"/>
    <property type="match status" value="1"/>
</dbReference>
<dbReference type="InterPro" id="IPR051532">
    <property type="entry name" value="Ester_Hydrolysis_Enzymes"/>
</dbReference>
<protein>
    <submittedName>
        <fullName evidence="2">Arylesterase</fullName>
    </submittedName>
</protein>
<sequence length="222" mass="24690">MQRSNKRFNLKLIGTVSNRQWITKLLCLILLLPALSFAKNDSNTIVILGDSISAAYGVPTESGWVALLETKLKQKSKHYTVVNASISGETTEGGVKRLSEILDRHNPAILIIELGGNDGLRGFPLSHIKTNLQTMIDQAKSNNVMPILVSMRIPPNYGRRYTNGFYDLFEQAADKNDIALVPFLLEDIALKPELMQEDGIHPTALAQPIMLDRIWKTLAPLL</sequence>
<dbReference type="EMBL" id="CP101527">
    <property type="protein sequence ID" value="UZW76650.1"/>
    <property type="molecule type" value="Genomic_DNA"/>
</dbReference>
<dbReference type="InterPro" id="IPR036514">
    <property type="entry name" value="SGNH_hydro_sf"/>
</dbReference>
<dbReference type="RefSeq" id="WP_251812410.1">
    <property type="nucleotide sequence ID" value="NZ_CP101527.1"/>
</dbReference>
<dbReference type="GO" id="GO:0004622">
    <property type="term" value="F:phosphatidylcholine lysophospholipase activity"/>
    <property type="evidence" value="ECO:0007669"/>
    <property type="project" value="TreeGrafter"/>
</dbReference>
<dbReference type="PANTHER" id="PTHR30383">
    <property type="entry name" value="THIOESTERASE 1/PROTEASE 1/LYSOPHOSPHOLIPASE L1"/>
    <property type="match status" value="1"/>
</dbReference>
<dbReference type="CDD" id="cd01822">
    <property type="entry name" value="Lysophospholipase_L1_like"/>
    <property type="match status" value="1"/>
</dbReference>
<organism evidence="2 3">
    <name type="scientific">Alkalimarinus sediminis</name>
    <dbReference type="NCBI Taxonomy" id="1632866"/>
    <lineage>
        <taxon>Bacteria</taxon>
        <taxon>Pseudomonadati</taxon>
        <taxon>Pseudomonadota</taxon>
        <taxon>Gammaproteobacteria</taxon>
        <taxon>Alteromonadales</taxon>
        <taxon>Alteromonadaceae</taxon>
        <taxon>Alkalimarinus</taxon>
    </lineage>
</organism>
<keyword evidence="3" id="KW-1185">Reference proteome</keyword>
<dbReference type="AlphaFoldDB" id="A0A9E8HL67"/>
<dbReference type="Proteomes" id="UP001164472">
    <property type="component" value="Chromosome"/>
</dbReference>
<dbReference type="InterPro" id="IPR013830">
    <property type="entry name" value="SGNH_hydro"/>
</dbReference>
<gene>
    <name evidence="2" type="ORF">NNL22_08725</name>
</gene>
<dbReference type="Gene3D" id="3.40.50.1110">
    <property type="entry name" value="SGNH hydrolase"/>
    <property type="match status" value="1"/>
</dbReference>
<dbReference type="SUPFAM" id="SSF52266">
    <property type="entry name" value="SGNH hydrolase"/>
    <property type="match status" value="1"/>
</dbReference>
<dbReference type="PANTHER" id="PTHR30383:SF24">
    <property type="entry name" value="THIOESTERASE 1_PROTEASE 1_LYSOPHOSPHOLIPASE L1"/>
    <property type="match status" value="1"/>
</dbReference>
<evidence type="ECO:0000313" key="2">
    <source>
        <dbReference type="EMBL" id="UZW76650.1"/>
    </source>
</evidence>